<keyword evidence="3" id="KW-1185">Reference proteome</keyword>
<reference evidence="2 3" key="1">
    <citation type="journal article" date="2021" name="BMC Genomics">
        <title>Datura genome reveals duplications of psychoactive alkaloid biosynthetic genes and high mutation rate following tissue culture.</title>
        <authorList>
            <person name="Rajewski A."/>
            <person name="Carter-House D."/>
            <person name="Stajich J."/>
            <person name="Litt A."/>
        </authorList>
    </citation>
    <scope>NUCLEOTIDE SEQUENCE [LARGE SCALE GENOMIC DNA]</scope>
    <source>
        <strain evidence="2">AR-01</strain>
    </source>
</reference>
<sequence>RRKRREDERECVGEEKEDRGGASSFLVIRWVLNETLVRFEKGEGGEERVHLVREEENVRGIRVLG</sequence>
<gene>
    <name evidence="2" type="ORF">HAX54_031115</name>
</gene>
<accession>A0ABS8SBM6</accession>
<dbReference type="EMBL" id="JACEIK010000392">
    <property type="protein sequence ID" value="MCD7456278.1"/>
    <property type="molecule type" value="Genomic_DNA"/>
</dbReference>
<feature type="region of interest" description="Disordered" evidence="1">
    <location>
        <begin position="1"/>
        <end position="20"/>
    </location>
</feature>
<evidence type="ECO:0000256" key="1">
    <source>
        <dbReference type="SAM" id="MobiDB-lite"/>
    </source>
</evidence>
<proteinExistence type="predicted"/>
<feature type="non-terminal residue" evidence="2">
    <location>
        <position position="65"/>
    </location>
</feature>
<protein>
    <submittedName>
        <fullName evidence="2">Uncharacterized protein</fullName>
    </submittedName>
</protein>
<name>A0ABS8SBM6_DATST</name>
<feature type="non-terminal residue" evidence="2">
    <location>
        <position position="1"/>
    </location>
</feature>
<evidence type="ECO:0000313" key="2">
    <source>
        <dbReference type="EMBL" id="MCD7456278.1"/>
    </source>
</evidence>
<dbReference type="Proteomes" id="UP000823775">
    <property type="component" value="Unassembled WGS sequence"/>
</dbReference>
<comment type="caution">
    <text evidence="2">The sequence shown here is derived from an EMBL/GenBank/DDBJ whole genome shotgun (WGS) entry which is preliminary data.</text>
</comment>
<organism evidence="2 3">
    <name type="scientific">Datura stramonium</name>
    <name type="common">Jimsonweed</name>
    <name type="synonym">Common thornapple</name>
    <dbReference type="NCBI Taxonomy" id="4076"/>
    <lineage>
        <taxon>Eukaryota</taxon>
        <taxon>Viridiplantae</taxon>
        <taxon>Streptophyta</taxon>
        <taxon>Embryophyta</taxon>
        <taxon>Tracheophyta</taxon>
        <taxon>Spermatophyta</taxon>
        <taxon>Magnoliopsida</taxon>
        <taxon>eudicotyledons</taxon>
        <taxon>Gunneridae</taxon>
        <taxon>Pentapetalae</taxon>
        <taxon>asterids</taxon>
        <taxon>lamiids</taxon>
        <taxon>Solanales</taxon>
        <taxon>Solanaceae</taxon>
        <taxon>Solanoideae</taxon>
        <taxon>Datureae</taxon>
        <taxon>Datura</taxon>
    </lineage>
</organism>
<evidence type="ECO:0000313" key="3">
    <source>
        <dbReference type="Proteomes" id="UP000823775"/>
    </source>
</evidence>